<protein>
    <recommendedName>
        <fullName evidence="3">DUF3809 domain-containing protein</fullName>
    </recommendedName>
</protein>
<gene>
    <name evidence="1" type="ordered locus">Dgeo_0289</name>
</gene>
<organism evidence="1 2">
    <name type="scientific">Deinococcus geothermalis (strain DSM 11300 / CIP 105573 / AG-3a)</name>
    <dbReference type="NCBI Taxonomy" id="319795"/>
    <lineage>
        <taxon>Bacteria</taxon>
        <taxon>Thermotogati</taxon>
        <taxon>Deinococcota</taxon>
        <taxon>Deinococci</taxon>
        <taxon>Deinococcales</taxon>
        <taxon>Deinococcaceae</taxon>
        <taxon>Deinococcus</taxon>
    </lineage>
</organism>
<accession>Q1J1P2</accession>
<dbReference type="Pfam" id="PF12723">
    <property type="entry name" value="DUF3809"/>
    <property type="match status" value="1"/>
</dbReference>
<dbReference type="AlphaFoldDB" id="Q1J1P2"/>
<dbReference type="EMBL" id="CP000359">
    <property type="protein sequence ID" value="ABF44592.1"/>
    <property type="molecule type" value="Genomic_DNA"/>
</dbReference>
<keyword evidence="2" id="KW-1185">Reference proteome</keyword>
<dbReference type="Proteomes" id="UP000002431">
    <property type="component" value="Chromosome"/>
</dbReference>
<dbReference type="RefSeq" id="WP_011529437.1">
    <property type="nucleotide sequence ID" value="NC_008025.1"/>
</dbReference>
<dbReference type="STRING" id="319795.Dgeo_0289"/>
<proteinExistence type="predicted"/>
<dbReference type="eggNOG" id="ENOG5033K0E">
    <property type="taxonomic scope" value="Bacteria"/>
</dbReference>
<evidence type="ECO:0008006" key="3">
    <source>
        <dbReference type="Google" id="ProtNLM"/>
    </source>
</evidence>
<dbReference type="KEGG" id="dge:Dgeo_0289"/>
<sequence>MLIEARQHFTLSHPGGQMAALAFVRNAGVALARVRFLHGLAADTEGVRGELVVPVPVLGEVDLPFQSRLTVTPNGATLTPQPLTGERAWVEVAGEAQVDEVGTVTFHFHFRAHLALPQSEGWGGAAFEKMVRAAAGRTLERVAGELPLGIGAAMETDVGRTGQ</sequence>
<reference evidence="1" key="1">
    <citation type="submission" date="2006-04" db="EMBL/GenBank/DDBJ databases">
        <title>Complete sequence of chromosome of Deinococcus geothermalis DSM 11300.</title>
        <authorList>
            <consortium name="US DOE Joint Genome Institute"/>
            <person name="Copeland A."/>
            <person name="Lucas S."/>
            <person name="Lapidus A."/>
            <person name="Barry K."/>
            <person name="Detter J.C."/>
            <person name="Glavina del Rio T."/>
            <person name="Hammon N."/>
            <person name="Israni S."/>
            <person name="Dalin E."/>
            <person name="Tice H."/>
            <person name="Pitluck S."/>
            <person name="Brettin T."/>
            <person name="Bruce D."/>
            <person name="Han C."/>
            <person name="Tapia R."/>
            <person name="Saunders E."/>
            <person name="Gilna P."/>
            <person name="Schmutz J."/>
            <person name="Larimer F."/>
            <person name="Land M."/>
            <person name="Hauser L."/>
            <person name="Kyrpides N."/>
            <person name="Kim E."/>
            <person name="Daly M.J."/>
            <person name="Fredrickson J.K."/>
            <person name="Makarova K.S."/>
            <person name="Gaidamakova E.K."/>
            <person name="Zhai M."/>
            <person name="Richardson P."/>
        </authorList>
    </citation>
    <scope>NUCLEOTIDE SEQUENCE</scope>
    <source>
        <strain evidence="1">DSM 11300</strain>
    </source>
</reference>
<evidence type="ECO:0000313" key="2">
    <source>
        <dbReference type="Proteomes" id="UP000002431"/>
    </source>
</evidence>
<evidence type="ECO:0000313" key="1">
    <source>
        <dbReference type="EMBL" id="ABF44592.1"/>
    </source>
</evidence>
<dbReference type="HOGENOM" id="CLU_1710264_0_0_0"/>
<name>Q1J1P2_DEIGD</name>
<dbReference type="Gene3D" id="3.30.530.70">
    <property type="entry name" value="Uncharacterised protein PF12723, DUF3809"/>
    <property type="match status" value="1"/>
</dbReference>
<dbReference type="InterPro" id="IPR024219">
    <property type="entry name" value="DUF3809"/>
</dbReference>